<dbReference type="Proteomes" id="UP000229631">
    <property type="component" value="Unassembled WGS sequence"/>
</dbReference>
<feature type="transmembrane region" description="Helical" evidence="1">
    <location>
        <begin position="138"/>
        <end position="160"/>
    </location>
</feature>
<evidence type="ECO:0000313" key="4">
    <source>
        <dbReference type="Proteomes" id="UP000229631"/>
    </source>
</evidence>
<name>A0A2M7BEP1_9BACT</name>
<gene>
    <name evidence="3" type="ORF">COS54_00785</name>
</gene>
<evidence type="ECO:0000313" key="3">
    <source>
        <dbReference type="EMBL" id="PIV01581.1"/>
    </source>
</evidence>
<feature type="transmembrane region" description="Helical" evidence="1">
    <location>
        <begin position="97"/>
        <end position="118"/>
    </location>
</feature>
<dbReference type="Pfam" id="PF18895">
    <property type="entry name" value="T4SS_pilin"/>
    <property type="match status" value="1"/>
</dbReference>
<evidence type="ECO:0000256" key="1">
    <source>
        <dbReference type="SAM" id="Phobius"/>
    </source>
</evidence>
<dbReference type="EMBL" id="PEVC01000018">
    <property type="protein sequence ID" value="PIV01581.1"/>
    <property type="molecule type" value="Genomic_DNA"/>
</dbReference>
<dbReference type="AlphaFoldDB" id="A0A2M7BEP1"/>
<feature type="signal peptide" evidence="2">
    <location>
        <begin position="1"/>
        <end position="27"/>
    </location>
</feature>
<keyword evidence="1" id="KW-0812">Transmembrane</keyword>
<keyword evidence="1" id="KW-0472">Membrane</keyword>
<feature type="chain" id="PRO_5014824674" evidence="2">
    <location>
        <begin position="28"/>
        <end position="170"/>
    </location>
</feature>
<protein>
    <submittedName>
        <fullName evidence="3">Uncharacterized protein</fullName>
    </submittedName>
</protein>
<comment type="caution">
    <text evidence="3">The sequence shown here is derived from an EMBL/GenBank/DDBJ whole genome shotgun (WGS) entry which is preliminary data.</text>
</comment>
<sequence length="170" mass="18504">MKKKVFFVFIAIILSGIFFSTTKIALACETFCAYLAPSSCSNSQCFDCNECKVNPSPIPNLNPNDNSRIKNPLFSDEMNQLSGRAFLQKVLNLVIELLFIGGSIIFFIMLLSGGIRWIASGGDKTRLEGARGQITHALIGLVILLSAFAIIKLIGTLFGVDLLNLSLPTL</sequence>
<evidence type="ECO:0000256" key="2">
    <source>
        <dbReference type="SAM" id="SignalP"/>
    </source>
</evidence>
<organism evidence="3 4">
    <name type="scientific">Candidatus Shapirobacteria bacterium CG03_land_8_20_14_0_80_39_12</name>
    <dbReference type="NCBI Taxonomy" id="1974879"/>
    <lineage>
        <taxon>Bacteria</taxon>
        <taxon>Candidatus Shapironibacteriota</taxon>
    </lineage>
</organism>
<keyword evidence="1" id="KW-1133">Transmembrane helix</keyword>
<accession>A0A2M7BEP1</accession>
<keyword evidence="2" id="KW-0732">Signal</keyword>
<proteinExistence type="predicted"/>
<dbReference type="InterPro" id="IPR043993">
    <property type="entry name" value="T4SS_pilin"/>
</dbReference>
<reference evidence="4" key="1">
    <citation type="submission" date="2017-09" db="EMBL/GenBank/DDBJ databases">
        <title>Depth-based differentiation of microbial function through sediment-hosted aquifers and enrichment of novel symbionts in the deep terrestrial subsurface.</title>
        <authorList>
            <person name="Probst A.J."/>
            <person name="Ladd B."/>
            <person name="Jarett J.K."/>
            <person name="Geller-Mcgrath D.E."/>
            <person name="Sieber C.M.K."/>
            <person name="Emerson J.B."/>
            <person name="Anantharaman K."/>
            <person name="Thomas B.C."/>
            <person name="Malmstrom R."/>
            <person name="Stieglmeier M."/>
            <person name="Klingl A."/>
            <person name="Woyke T."/>
            <person name="Ryan C.M."/>
            <person name="Banfield J.F."/>
        </authorList>
    </citation>
    <scope>NUCLEOTIDE SEQUENCE [LARGE SCALE GENOMIC DNA]</scope>
</reference>